<feature type="non-terminal residue" evidence="7">
    <location>
        <position position="1"/>
    </location>
</feature>
<dbReference type="SUPFAM" id="SSF52058">
    <property type="entry name" value="L domain-like"/>
    <property type="match status" value="1"/>
</dbReference>
<keyword evidence="5" id="KW-1133">Transmembrane helix</keyword>
<dbReference type="Proteomes" id="UP000593561">
    <property type="component" value="Unassembled WGS sequence"/>
</dbReference>
<evidence type="ECO:0000313" key="7">
    <source>
        <dbReference type="EMBL" id="MBA0636606.1"/>
    </source>
</evidence>
<keyword evidence="3" id="KW-0812">Transmembrane</keyword>
<dbReference type="InterPro" id="IPR001611">
    <property type="entry name" value="Leu-rich_rpt"/>
</dbReference>
<keyword evidence="6" id="KW-0472">Membrane</keyword>
<organism evidence="7 8">
    <name type="scientific">Gossypium davidsonii</name>
    <name type="common">Davidson's cotton</name>
    <name type="synonym">Gossypium klotzschianum subsp. davidsonii</name>
    <dbReference type="NCBI Taxonomy" id="34287"/>
    <lineage>
        <taxon>Eukaryota</taxon>
        <taxon>Viridiplantae</taxon>
        <taxon>Streptophyta</taxon>
        <taxon>Embryophyta</taxon>
        <taxon>Tracheophyta</taxon>
        <taxon>Spermatophyta</taxon>
        <taxon>Magnoliopsida</taxon>
        <taxon>eudicotyledons</taxon>
        <taxon>Gunneridae</taxon>
        <taxon>Pentapetalae</taxon>
        <taxon>rosids</taxon>
        <taxon>malvids</taxon>
        <taxon>Malvales</taxon>
        <taxon>Malvaceae</taxon>
        <taxon>Malvoideae</taxon>
        <taxon>Gossypium</taxon>
    </lineage>
</organism>
<evidence type="ECO:0000256" key="1">
    <source>
        <dbReference type="ARBA" id="ARBA00004370"/>
    </source>
</evidence>
<evidence type="ECO:0000256" key="2">
    <source>
        <dbReference type="ARBA" id="ARBA00022614"/>
    </source>
</evidence>
<dbReference type="EMBL" id="JABFAC010246629">
    <property type="protein sequence ID" value="MBA0636606.1"/>
    <property type="molecule type" value="Genomic_DNA"/>
</dbReference>
<evidence type="ECO:0000256" key="6">
    <source>
        <dbReference type="ARBA" id="ARBA00023136"/>
    </source>
</evidence>
<keyword evidence="2" id="KW-0433">Leucine-rich repeat</keyword>
<dbReference type="Gene3D" id="3.80.10.10">
    <property type="entry name" value="Ribonuclease Inhibitor"/>
    <property type="match status" value="1"/>
</dbReference>
<dbReference type="PANTHER" id="PTHR27008:SF583">
    <property type="entry name" value="LRR RECEPTOR-LIKE SERINE_THREONINE-PROTEIN KINASE FLS2"/>
    <property type="match status" value="1"/>
</dbReference>
<evidence type="ECO:0000256" key="5">
    <source>
        <dbReference type="ARBA" id="ARBA00022989"/>
    </source>
</evidence>
<dbReference type="Pfam" id="PF00560">
    <property type="entry name" value="LRR_1"/>
    <property type="match status" value="4"/>
</dbReference>
<dbReference type="PANTHER" id="PTHR27008">
    <property type="entry name" value="OS04G0122200 PROTEIN"/>
    <property type="match status" value="1"/>
</dbReference>
<evidence type="ECO:0008006" key="9">
    <source>
        <dbReference type="Google" id="ProtNLM"/>
    </source>
</evidence>
<evidence type="ECO:0000256" key="4">
    <source>
        <dbReference type="ARBA" id="ARBA00022737"/>
    </source>
</evidence>
<name>A0A7J8TEK7_GOSDV</name>
<keyword evidence="4" id="KW-0677">Repeat</keyword>
<reference evidence="7 8" key="1">
    <citation type="journal article" date="2019" name="Genome Biol. Evol.">
        <title>Insights into the evolution of the New World diploid cottons (Gossypium, subgenus Houzingenia) based on genome sequencing.</title>
        <authorList>
            <person name="Grover C.E."/>
            <person name="Arick M.A. 2nd"/>
            <person name="Thrash A."/>
            <person name="Conover J.L."/>
            <person name="Sanders W.S."/>
            <person name="Peterson D.G."/>
            <person name="Frelichowski J.E."/>
            <person name="Scheffler J.A."/>
            <person name="Scheffler B.E."/>
            <person name="Wendel J.F."/>
        </authorList>
    </citation>
    <scope>NUCLEOTIDE SEQUENCE [LARGE SCALE GENOMIC DNA]</scope>
    <source>
        <strain evidence="7">27</strain>
        <tissue evidence="7">Leaf</tissue>
    </source>
</reference>
<comment type="caution">
    <text evidence="7">The sequence shown here is derived from an EMBL/GenBank/DDBJ whole genome shotgun (WGS) entry which is preliminary data.</text>
</comment>
<accession>A0A7J8TEK7</accession>
<proteinExistence type="predicted"/>
<evidence type="ECO:0000313" key="8">
    <source>
        <dbReference type="Proteomes" id="UP000593561"/>
    </source>
</evidence>
<protein>
    <recommendedName>
        <fullName evidence="9">Leucine-rich repeat-containing N-terminal plant-type domain-containing protein</fullName>
    </recommendedName>
</protein>
<dbReference type="InterPro" id="IPR032675">
    <property type="entry name" value="LRR_dom_sf"/>
</dbReference>
<evidence type="ECO:0000256" key="3">
    <source>
        <dbReference type="ARBA" id="ARBA00022692"/>
    </source>
</evidence>
<dbReference type="InterPro" id="IPR051809">
    <property type="entry name" value="Plant_receptor-like_S/T_kinase"/>
</dbReference>
<dbReference type="AlphaFoldDB" id="A0A7J8TEK7"/>
<gene>
    <name evidence="7" type="ORF">Godav_024721</name>
</gene>
<sequence length="189" mass="21305">TLPPITNAPKLENLVLWGNKFSGNIPSSISNASMLKNLDLGDNLFSGPIPKTLGNLRHFEVLRIINNNLITGFAIDHEWIFLSYLANCRHLRRIVVSGNPLSDVLPTYIGNLSKSLQYFSAKNCELKGYIPMEIDILEIDLSSNHLHNLHAIDVGNLRSLLKLNLSRNLLTGDILSTFRVFKLWCHLIY</sequence>
<comment type="subcellular location">
    <subcellularLocation>
        <location evidence="1">Membrane</location>
    </subcellularLocation>
</comment>
<keyword evidence="8" id="KW-1185">Reference proteome</keyword>
<dbReference type="GO" id="GO:0016020">
    <property type="term" value="C:membrane"/>
    <property type="evidence" value="ECO:0007669"/>
    <property type="project" value="UniProtKB-SubCell"/>
</dbReference>